<accession>A5AEU2</accession>
<protein>
    <submittedName>
        <fullName evidence="2">Uncharacterized protein</fullName>
    </submittedName>
</protein>
<reference evidence="2" key="1">
    <citation type="journal article" date="2007" name="PLoS ONE">
        <title>The first genome sequence of an elite grapevine cultivar (Pinot noir Vitis vinifera L.): coping with a highly heterozygous genome.</title>
        <authorList>
            <person name="Velasco R."/>
            <person name="Zharkikh A."/>
            <person name="Troggio M."/>
            <person name="Cartwright D.A."/>
            <person name="Cestaro A."/>
            <person name="Pruss D."/>
            <person name="Pindo M."/>
            <person name="FitzGerald L.M."/>
            <person name="Vezzulli S."/>
            <person name="Reid J."/>
            <person name="Malacarne G."/>
            <person name="Iliev D."/>
            <person name="Coppola G."/>
            <person name="Wardell B."/>
            <person name="Micheletti D."/>
            <person name="Macalma T."/>
            <person name="Facci M."/>
            <person name="Mitchell J.T."/>
            <person name="Perazzolli M."/>
            <person name="Eldredge G."/>
            <person name="Gatto P."/>
            <person name="Oyzerski R."/>
            <person name="Moretto M."/>
            <person name="Gutin N."/>
            <person name="Stefanini M."/>
            <person name="Chen Y."/>
            <person name="Segala C."/>
            <person name="Davenport C."/>
            <person name="Dematte L."/>
            <person name="Mraz A."/>
            <person name="Battilana J."/>
            <person name="Stormo K."/>
            <person name="Costa F."/>
            <person name="Tao Q."/>
            <person name="Si-Ammour A."/>
            <person name="Harkins T."/>
            <person name="Lackey A."/>
            <person name="Perbost C."/>
            <person name="Taillon B."/>
            <person name="Stella A."/>
            <person name="Solovyev V."/>
            <person name="Fawcett J.A."/>
            <person name="Sterck L."/>
            <person name="Vandepoele K."/>
            <person name="Grando S.M."/>
            <person name="Toppo S."/>
            <person name="Moser C."/>
            <person name="Lanchbury J."/>
            <person name="Bogden R."/>
            <person name="Skolnick M."/>
            <person name="Sgaramella V."/>
            <person name="Bhatnagar S.K."/>
            <person name="Fontana P."/>
            <person name="Gutin A."/>
            <person name="Van de Peer Y."/>
            <person name="Salamini F."/>
            <person name="Viola R."/>
        </authorList>
    </citation>
    <scope>NUCLEOTIDE SEQUENCE</scope>
</reference>
<gene>
    <name evidence="2" type="ORF">VITISV_010822</name>
</gene>
<dbReference type="EMBL" id="AM424853">
    <property type="protein sequence ID" value="CAN79995.1"/>
    <property type="molecule type" value="Genomic_DNA"/>
</dbReference>
<sequence length="229" mass="25006">MGEKGLSFRLVANASSIPTPHSPPASKAQDTENIHFHGLGETVTIFGDDSMLSAHTLPVPPVDEPNWEALDVLLERFPIFTNMEPLTSHMNELFPIMERVPMDVTTDPQQNFMARVPHGTTSETIEVIICLKDYSTMLKATEKIGAYTAHGMDCQRELSTKLETTKAVEAATRKTTVESVNLLRKKHGITDDIPNIPLDEDDKVELGDGVGQGDNSGTGDESPAIGHED</sequence>
<name>A5AEU2_VITVI</name>
<feature type="region of interest" description="Disordered" evidence="1">
    <location>
        <begin position="190"/>
        <end position="229"/>
    </location>
</feature>
<organism evidence="2">
    <name type="scientific">Vitis vinifera</name>
    <name type="common">Grape</name>
    <dbReference type="NCBI Taxonomy" id="29760"/>
    <lineage>
        <taxon>Eukaryota</taxon>
        <taxon>Viridiplantae</taxon>
        <taxon>Streptophyta</taxon>
        <taxon>Embryophyta</taxon>
        <taxon>Tracheophyta</taxon>
        <taxon>Spermatophyta</taxon>
        <taxon>Magnoliopsida</taxon>
        <taxon>eudicotyledons</taxon>
        <taxon>Gunneridae</taxon>
        <taxon>Pentapetalae</taxon>
        <taxon>rosids</taxon>
        <taxon>Vitales</taxon>
        <taxon>Vitaceae</taxon>
        <taxon>Viteae</taxon>
        <taxon>Vitis</taxon>
    </lineage>
</organism>
<evidence type="ECO:0000256" key="1">
    <source>
        <dbReference type="SAM" id="MobiDB-lite"/>
    </source>
</evidence>
<proteinExistence type="predicted"/>
<dbReference type="AlphaFoldDB" id="A5AEU2"/>
<dbReference type="OrthoDB" id="1807113at2759"/>
<evidence type="ECO:0000313" key="2">
    <source>
        <dbReference type="EMBL" id="CAN79995.1"/>
    </source>
</evidence>